<dbReference type="STRING" id="1499966.U14_01397"/>
<accession>A0A0S6VS16</accession>
<evidence type="ECO:0000256" key="6">
    <source>
        <dbReference type="HAMAP-Rule" id="MF_01251"/>
    </source>
</evidence>
<reference evidence="9" key="1">
    <citation type="journal article" date="2015" name="PeerJ">
        <title>First genomic representation of candidate bacterial phylum KSB3 points to enhanced environmental sensing as a trigger of wastewater bulking.</title>
        <authorList>
            <person name="Sekiguchi Y."/>
            <person name="Ohashi A."/>
            <person name="Parks D.H."/>
            <person name="Yamauchi T."/>
            <person name="Tyson G.W."/>
            <person name="Hugenholtz P."/>
        </authorList>
    </citation>
    <scope>NUCLEOTIDE SEQUENCE [LARGE SCALE GENOMIC DNA]</scope>
</reference>
<dbReference type="SFLD" id="SFLDS00029">
    <property type="entry name" value="Radical_SAM"/>
    <property type="match status" value="1"/>
</dbReference>
<dbReference type="SFLD" id="SFLDG01082">
    <property type="entry name" value="B12-binding_domain_containing"/>
    <property type="match status" value="1"/>
</dbReference>
<protein>
    <submittedName>
        <fullName evidence="9">Radical SAM domain protein</fullName>
    </submittedName>
</protein>
<keyword evidence="1 6" id="KW-0004">4Fe-4S</keyword>
<dbReference type="Proteomes" id="UP000030700">
    <property type="component" value="Unassembled WGS sequence"/>
</dbReference>
<name>A0A0S6VS16_9BACT</name>
<dbReference type="SUPFAM" id="SSF102114">
    <property type="entry name" value="Radical SAM enzymes"/>
    <property type="match status" value="1"/>
</dbReference>
<feature type="binding site" evidence="6">
    <location>
        <position position="298"/>
    </location>
    <ligand>
        <name>[4Fe-4S] cluster</name>
        <dbReference type="ChEBI" id="CHEBI:49883"/>
        <note>4Fe-4S-S-AdoMet</note>
    </ligand>
</feature>
<dbReference type="Gene3D" id="3.80.30.20">
    <property type="entry name" value="tm_1862 like domain"/>
    <property type="match status" value="1"/>
</dbReference>
<dbReference type="InterPro" id="IPR013704">
    <property type="entry name" value="UPF0313_N"/>
</dbReference>
<dbReference type="NCBIfam" id="TIGR03904">
    <property type="entry name" value="SAM_YgiQ"/>
    <property type="match status" value="1"/>
</dbReference>
<dbReference type="GO" id="GO:0003824">
    <property type="term" value="F:catalytic activity"/>
    <property type="evidence" value="ECO:0007669"/>
    <property type="project" value="InterPro"/>
</dbReference>
<feature type="binding site" evidence="6">
    <location>
        <position position="294"/>
    </location>
    <ligand>
        <name>[4Fe-4S] cluster</name>
        <dbReference type="ChEBI" id="CHEBI:49883"/>
        <note>4Fe-4S-S-AdoMet</note>
    </ligand>
</feature>
<dbReference type="Pfam" id="PF08497">
    <property type="entry name" value="Radical_SAM_N"/>
    <property type="match status" value="1"/>
</dbReference>
<dbReference type="InterPro" id="IPR022946">
    <property type="entry name" value="UPF0313"/>
</dbReference>
<dbReference type="GO" id="GO:0005506">
    <property type="term" value="F:iron ion binding"/>
    <property type="evidence" value="ECO:0007669"/>
    <property type="project" value="UniProtKB-UniRule"/>
</dbReference>
<comment type="similarity">
    <text evidence="6">Belongs to the UPF0313 family.</text>
</comment>
<evidence type="ECO:0000313" key="10">
    <source>
        <dbReference type="Proteomes" id="UP000030700"/>
    </source>
</evidence>
<keyword evidence="3 6" id="KW-0479">Metal-binding</keyword>
<feature type="region of interest" description="Disordered" evidence="7">
    <location>
        <begin position="551"/>
        <end position="577"/>
    </location>
</feature>
<sequence>MAFLPISQADLTQRGWRDLDVVLVTGDAYIDHPAFGTAVIGRILEHHGYRLGIIAMPDWRDPDSVKIFGKPRLFFGVTSGNIDSMLARYTAFKRYRSDDPYVPGGQAGRKPERAVLAYCNLIKAAYKDAPIVLGGIEASMRRIAHYDFWSNRVRRSIIEDSRADIIVYGMGERAIVTIAERLARGQALDGIPGTVTLSRTPQKDAVTLPAEEDVLTSPEAFLECYRLFYRHQQQRFAQPIGKRFLLHEPSTVISSTELDAIYALPYERQPHPSYRDPIPAFEMIRNSVTAHRGCVSGCSFCSLGLHQGKAIVSRSPESVLQEAQTIAAAPDFKGHITDIGGPSANMYGMDCARDWNCHRESCLFPSLCPNLQLNAAAWLGLLRRVSRVRGVSKATIGSGIRYDLLMRDANAEELLKELVCNHISGQLKIAPEHTDPTTLRAMRKTGLFQLDEFVKLFRALTARQGKAQYPLPYVMSCHPGTSEHAIAALRGEIFSIFGFVPEQIQAFIPLPMTLSSVIYYTGIDPLTGEHFEVTRDMSERRKQHDLLLKRTNHGQKAGQEHAFHQKKRTQSERKKSR</sequence>
<evidence type="ECO:0000259" key="8">
    <source>
        <dbReference type="PROSITE" id="PS51918"/>
    </source>
</evidence>
<dbReference type="SFLD" id="SFLDG01069">
    <property type="entry name" value="UPF0313"/>
    <property type="match status" value="1"/>
</dbReference>
<dbReference type="GO" id="GO:0051539">
    <property type="term" value="F:4 iron, 4 sulfur cluster binding"/>
    <property type="evidence" value="ECO:0007669"/>
    <property type="project" value="UniProtKB-KW"/>
</dbReference>
<dbReference type="InterPro" id="IPR006638">
    <property type="entry name" value="Elp3/MiaA/NifB-like_rSAM"/>
</dbReference>
<organism evidence="9">
    <name type="scientific">Candidatus Moduliflexus flocculans</name>
    <dbReference type="NCBI Taxonomy" id="1499966"/>
    <lineage>
        <taxon>Bacteria</taxon>
        <taxon>Candidatus Moduliflexota</taxon>
        <taxon>Candidatus Moduliflexia</taxon>
        <taxon>Candidatus Moduliflexales</taxon>
        <taxon>Candidatus Moduliflexaceae</taxon>
    </lineage>
</organism>
<evidence type="ECO:0000256" key="5">
    <source>
        <dbReference type="ARBA" id="ARBA00023014"/>
    </source>
</evidence>
<gene>
    <name evidence="9" type="ORF">U14_01397</name>
</gene>
<keyword evidence="10" id="KW-1185">Reference proteome</keyword>
<dbReference type="PROSITE" id="PS51918">
    <property type="entry name" value="RADICAL_SAM"/>
    <property type="match status" value="1"/>
</dbReference>
<dbReference type="PANTHER" id="PTHR32331:SF0">
    <property type="entry name" value="UPF0313 PROTEIN YGIQ"/>
    <property type="match status" value="1"/>
</dbReference>
<evidence type="ECO:0000256" key="7">
    <source>
        <dbReference type="SAM" id="MobiDB-lite"/>
    </source>
</evidence>
<evidence type="ECO:0000256" key="3">
    <source>
        <dbReference type="ARBA" id="ARBA00022723"/>
    </source>
</evidence>
<dbReference type="InterPro" id="IPR024560">
    <property type="entry name" value="UPF0313_C"/>
</dbReference>
<keyword evidence="4 6" id="KW-0408">Iron</keyword>
<evidence type="ECO:0000256" key="2">
    <source>
        <dbReference type="ARBA" id="ARBA00022691"/>
    </source>
</evidence>
<dbReference type="PANTHER" id="PTHR32331">
    <property type="entry name" value="UPF0313 PROTEIN YGIQ"/>
    <property type="match status" value="1"/>
</dbReference>
<dbReference type="AlphaFoldDB" id="A0A0S6VS16"/>
<evidence type="ECO:0000256" key="4">
    <source>
        <dbReference type="ARBA" id="ARBA00023004"/>
    </source>
</evidence>
<dbReference type="SMART" id="SM00729">
    <property type="entry name" value="Elp3"/>
    <property type="match status" value="1"/>
</dbReference>
<evidence type="ECO:0000256" key="1">
    <source>
        <dbReference type="ARBA" id="ARBA00022485"/>
    </source>
</evidence>
<dbReference type="InterPro" id="IPR023404">
    <property type="entry name" value="rSAM_horseshoe"/>
</dbReference>
<dbReference type="InterPro" id="IPR007197">
    <property type="entry name" value="rSAM"/>
</dbReference>
<feature type="binding site" evidence="6">
    <location>
        <position position="301"/>
    </location>
    <ligand>
        <name>[4Fe-4S] cluster</name>
        <dbReference type="ChEBI" id="CHEBI:49883"/>
        <note>4Fe-4S-S-AdoMet</note>
    </ligand>
</feature>
<keyword evidence="2 6" id="KW-0949">S-adenosyl-L-methionine</keyword>
<dbReference type="InterPro" id="IPR058240">
    <property type="entry name" value="rSAM_sf"/>
</dbReference>
<proteinExistence type="inferred from homology"/>
<feature type="domain" description="Radical SAM core" evidence="8">
    <location>
        <begin position="280"/>
        <end position="547"/>
    </location>
</feature>
<dbReference type="HOGENOM" id="CLU_018288_2_0_0"/>
<dbReference type="EMBL" id="DF820456">
    <property type="protein sequence ID" value="GAK50170.1"/>
    <property type="molecule type" value="Genomic_DNA"/>
</dbReference>
<dbReference type="HAMAP" id="MF_01251">
    <property type="entry name" value="UPF0313"/>
    <property type="match status" value="1"/>
</dbReference>
<dbReference type="Pfam" id="PF11842">
    <property type="entry name" value="DUF3362"/>
    <property type="match status" value="1"/>
</dbReference>
<evidence type="ECO:0000313" key="9">
    <source>
        <dbReference type="EMBL" id="GAK50170.1"/>
    </source>
</evidence>
<comment type="cofactor">
    <cofactor evidence="6">
        <name>[4Fe-4S] cluster</name>
        <dbReference type="ChEBI" id="CHEBI:49883"/>
    </cofactor>
    <text evidence="6">Binds 1 [4Fe-4S] cluster. The cluster is coordinated with 3 cysteines and an exchangeable S-adenosyl-L-methionine.</text>
</comment>
<keyword evidence="5 6" id="KW-0411">Iron-sulfur</keyword>
<feature type="compositionally biased region" description="Basic and acidic residues" evidence="7">
    <location>
        <begin position="558"/>
        <end position="577"/>
    </location>
</feature>